<proteinExistence type="predicted"/>
<accession>A0A5Q4YXZ1</accession>
<dbReference type="EMBL" id="LR699554">
    <property type="protein sequence ID" value="VVD33092.1"/>
    <property type="molecule type" value="Genomic_DNA"/>
</dbReference>
<dbReference type="Proteomes" id="UP000325811">
    <property type="component" value="Chromosome II"/>
</dbReference>
<organism evidence="2 3">
    <name type="scientific">Paraburkholderia dioscoreae</name>
    <dbReference type="NCBI Taxonomy" id="2604047"/>
    <lineage>
        <taxon>Bacteria</taxon>
        <taxon>Pseudomonadati</taxon>
        <taxon>Pseudomonadota</taxon>
        <taxon>Betaproteobacteria</taxon>
        <taxon>Burkholderiales</taxon>
        <taxon>Burkholderiaceae</taxon>
        <taxon>Paraburkholderia</taxon>
    </lineage>
</organism>
<feature type="region of interest" description="Disordered" evidence="1">
    <location>
        <begin position="46"/>
        <end position="79"/>
    </location>
</feature>
<evidence type="ECO:0000313" key="2">
    <source>
        <dbReference type="EMBL" id="VVD33092.1"/>
    </source>
</evidence>
<dbReference type="KEGG" id="pdio:PDMSB3_1808.1"/>
<evidence type="ECO:0000313" key="3">
    <source>
        <dbReference type="Proteomes" id="UP000325811"/>
    </source>
</evidence>
<keyword evidence="3" id="KW-1185">Reference proteome</keyword>
<protein>
    <submittedName>
        <fullName evidence="2">Uncharacterized protein</fullName>
    </submittedName>
</protein>
<feature type="compositionally biased region" description="Gly residues" evidence="1">
    <location>
        <begin position="52"/>
        <end position="79"/>
    </location>
</feature>
<name>A0A5Q4YXZ1_9BURK</name>
<gene>
    <name evidence="2" type="ORF">PDMSB3_1808</name>
</gene>
<evidence type="ECO:0000256" key="1">
    <source>
        <dbReference type="SAM" id="MobiDB-lite"/>
    </source>
</evidence>
<reference evidence="2 3" key="1">
    <citation type="submission" date="2019-08" db="EMBL/GenBank/DDBJ databases">
        <authorList>
            <person name="Herpell B J."/>
        </authorList>
    </citation>
    <scope>NUCLEOTIDE SEQUENCE [LARGE SCALE GENOMIC DNA]</scope>
    <source>
        <strain evidence="3">Msb3</strain>
    </source>
</reference>
<dbReference type="AlphaFoldDB" id="A0A5Q4YXZ1"/>
<sequence length="101" mass="9812">MNAGSHEGVRNYRTTGLICAYNLRHFGNVRQQAALTGGGLTGGSPSGTCAGPLGGTSSGGGDGSGSVVGGGVSGSTSGGVGACRRRFGMRGALVMFIVFSV</sequence>